<keyword evidence="9" id="KW-1185">Reference proteome</keyword>
<evidence type="ECO:0008006" key="10">
    <source>
        <dbReference type="Google" id="ProtNLM"/>
    </source>
</evidence>
<name>A0AAD9WBY6_PHOAM</name>
<feature type="region of interest" description="Disordered" evidence="7">
    <location>
        <begin position="672"/>
        <end position="761"/>
    </location>
</feature>
<feature type="region of interest" description="Disordered" evidence="7">
    <location>
        <begin position="1"/>
        <end position="51"/>
    </location>
</feature>
<evidence type="ECO:0000256" key="4">
    <source>
        <dbReference type="ARBA" id="ARBA00044511"/>
    </source>
</evidence>
<dbReference type="PROSITE" id="PS51375">
    <property type="entry name" value="PPR"/>
    <property type="match status" value="3"/>
</dbReference>
<accession>A0AAD9WBY6</accession>
<comment type="similarity">
    <text evidence="1">Belongs to the CCM1 family.</text>
</comment>
<dbReference type="NCBIfam" id="TIGR00756">
    <property type="entry name" value="PPR"/>
    <property type="match status" value="3"/>
</dbReference>
<evidence type="ECO:0000256" key="7">
    <source>
        <dbReference type="SAM" id="MobiDB-lite"/>
    </source>
</evidence>
<keyword evidence="6" id="KW-0175">Coiled coil</keyword>
<feature type="coiled-coil region" evidence="6">
    <location>
        <begin position="851"/>
        <end position="910"/>
    </location>
</feature>
<dbReference type="AlphaFoldDB" id="A0AAD9WBY6"/>
<dbReference type="Pfam" id="PF13041">
    <property type="entry name" value="PPR_2"/>
    <property type="match status" value="2"/>
</dbReference>
<sequence>MNYTTSLSGDSSSSGKDHENHVAQVHRDADRFWTTDSDSPAASSPEASSARGVDELLKLASPPLLAFRNVSTTFPKSQTEAGQRPLDRVWQPMEEDTEAVAVDEALDGVIEVVHHKDVAQEESQASHGLKARKQANQNPSQQADVNSKRRAAPVLLGRRDKGQFEYLRLMNQKQRSNFAKPSADFISWKRLLQEMLNPESTNPSSTERQMLNGVLALDNVDSIRSFLNYSSPIHKQKARNRILLYTTLRRAPEKGGMVLQALMSDSYLPFYMIEDSLGFLAYHLRQMDSGMRQNCAQDLADMAVRASQIGKKGHIRLTQNTIYSILDALPSTQVEGWFHQLMAHEVPLHKYTLLQFASRFAKMSATKDLSIDICRDLCGNKLLDINTPVGTSLCTSLLTFEKGDLQTLDERLVTPPDLFHSLLDLGLIPNVITYTTIIHSLCVKKELRTAVEVFEVMKQHGVQPDGHTYSVMMNGCKAFGDFDSMLRFAHDARAAGIQDPVVWNDIIHATFLACLKEPRVPGARNRPRCMVWGPMNAIFSRLFNTEPLKTLITPRLTDVREFMELRGFIPSKMKGAFYEISPLPPKEVIQPTSSTLSLMIMGFVRHLPRPYDVVLFYDQFKTLLREGNPVAQSLVQEQGSIIHDIVLRALLKWKGTLRIMLDITRDMMPDSAQATAVPAPRSLYATSPQTSKKTSLNPATKEAVSAIDSALAKQETDTTDASADGTGTDRGATIGGNSRPHSGMSDTENYRGEARSPIRHPHPSVHTWSILIKAFMTNSRTKEAEHILKLMQLHGVKPNRVTWNTLATGYARLGNTKQAVEAMRRLEAAGFKSDDWTMRAFSRISDKAKAIKLMEQTVEQNKLTKEAVEQQEKEQEQHQREKADILETRESELEEDGSFALQELRDIEEEIRRHPLQEEQPSPAGEARPEDEKFGMPAKESRPGPGGASKPHHEEAPKPVAKAHTAPKPDLGAWDALLWDHAAESEPEGQDEREQSTA</sequence>
<evidence type="ECO:0000313" key="9">
    <source>
        <dbReference type="Proteomes" id="UP001265746"/>
    </source>
</evidence>
<feature type="compositionally biased region" description="Low complexity" evidence="7">
    <location>
        <begin position="1"/>
        <end position="14"/>
    </location>
</feature>
<dbReference type="Gene3D" id="1.25.40.10">
    <property type="entry name" value="Tetratricopeptide repeat domain"/>
    <property type="match status" value="2"/>
</dbReference>
<evidence type="ECO:0000313" key="8">
    <source>
        <dbReference type="EMBL" id="KAK2615859.1"/>
    </source>
</evidence>
<evidence type="ECO:0000256" key="6">
    <source>
        <dbReference type="SAM" id="Coils"/>
    </source>
</evidence>
<dbReference type="Proteomes" id="UP001265746">
    <property type="component" value="Unassembled WGS sequence"/>
</dbReference>
<keyword evidence="2" id="KW-0677">Repeat</keyword>
<feature type="repeat" description="PPR" evidence="5">
    <location>
        <begin position="430"/>
        <end position="464"/>
    </location>
</feature>
<evidence type="ECO:0000256" key="5">
    <source>
        <dbReference type="PROSITE-ProRule" id="PRU00708"/>
    </source>
</evidence>
<feature type="region of interest" description="Disordered" evidence="7">
    <location>
        <begin position="912"/>
        <end position="998"/>
    </location>
</feature>
<dbReference type="PANTHER" id="PTHR47447:SF28">
    <property type="entry name" value="PENTACOTRIPEPTIDE-REPEAT REGION OF PRORP DOMAIN-CONTAINING PROTEIN"/>
    <property type="match status" value="1"/>
</dbReference>
<feature type="region of interest" description="Disordered" evidence="7">
    <location>
        <begin position="120"/>
        <end position="150"/>
    </location>
</feature>
<organism evidence="8 9">
    <name type="scientific">Phomopsis amygdali</name>
    <name type="common">Fusicoccum amygdali</name>
    <dbReference type="NCBI Taxonomy" id="1214568"/>
    <lineage>
        <taxon>Eukaryota</taxon>
        <taxon>Fungi</taxon>
        <taxon>Dikarya</taxon>
        <taxon>Ascomycota</taxon>
        <taxon>Pezizomycotina</taxon>
        <taxon>Sordariomycetes</taxon>
        <taxon>Sordariomycetidae</taxon>
        <taxon>Diaporthales</taxon>
        <taxon>Diaporthaceae</taxon>
        <taxon>Diaporthe</taxon>
    </lineage>
</organism>
<feature type="compositionally biased region" description="Polar residues" evidence="7">
    <location>
        <begin position="684"/>
        <end position="698"/>
    </location>
</feature>
<feature type="repeat" description="PPR" evidence="5">
    <location>
        <begin position="799"/>
        <end position="833"/>
    </location>
</feature>
<evidence type="ECO:0000256" key="2">
    <source>
        <dbReference type="ARBA" id="ARBA00022737"/>
    </source>
</evidence>
<comment type="function">
    <text evidence="3">Regulates mitochondrial small subunit maturation by controlling 15S rRNA 5'-end processing. Localizes to the 5' precursor of the 15S rRNA in a position that is subsequently occupied by mS47 in the mature yeast mtSSU. Uses structure and sequence-specific RNA recognition, binding to a single-stranded region of the precursor and specifically recognizing bases -6 to -1. The exchange of Ccm1 for mS47 is coupled to the irreversible removal of precursor rRNA that is accompanied by conformational changes of the mitoribosomal proteins uS5m and mS26. These conformational changes signal completion of 5'-end rRNA processing through protection of the mature 5'-end of the 15S rRNA and stabilization of mS47. The removal of the 5' precursor together with the dissociation of Ccm1 may be catalyzed by the 5'-3' exoribonuclease Pet127. Involved in the specific removal of group I introns in mitochondrial encoded transcripts.</text>
</comment>
<feature type="repeat" description="PPR" evidence="5">
    <location>
        <begin position="764"/>
        <end position="798"/>
    </location>
</feature>
<protein>
    <recommendedName>
        <fullName evidence="10">Pentatricopeptide repeat protein</fullName>
    </recommendedName>
</protein>
<evidence type="ECO:0000256" key="1">
    <source>
        <dbReference type="ARBA" id="ARBA00006192"/>
    </source>
</evidence>
<comment type="subunit">
    <text evidence="4">Binds to mitochondrial small subunit 15S rRNA.</text>
</comment>
<dbReference type="InterPro" id="IPR011990">
    <property type="entry name" value="TPR-like_helical_dom_sf"/>
</dbReference>
<dbReference type="PANTHER" id="PTHR47447">
    <property type="entry name" value="OS03G0856100 PROTEIN"/>
    <property type="match status" value="1"/>
</dbReference>
<proteinExistence type="inferred from homology"/>
<evidence type="ECO:0000256" key="3">
    <source>
        <dbReference type="ARBA" id="ARBA00044493"/>
    </source>
</evidence>
<dbReference type="InterPro" id="IPR002885">
    <property type="entry name" value="PPR_rpt"/>
</dbReference>
<dbReference type="EMBL" id="JAUJFL010000001">
    <property type="protein sequence ID" value="KAK2615859.1"/>
    <property type="molecule type" value="Genomic_DNA"/>
</dbReference>
<feature type="compositionally biased region" description="Low complexity" evidence="7">
    <location>
        <begin position="719"/>
        <end position="736"/>
    </location>
</feature>
<feature type="compositionally biased region" description="Basic and acidic residues" evidence="7">
    <location>
        <begin position="927"/>
        <end position="942"/>
    </location>
</feature>
<reference evidence="8" key="1">
    <citation type="submission" date="2023-06" db="EMBL/GenBank/DDBJ databases">
        <authorList>
            <person name="Noh H."/>
        </authorList>
    </citation>
    <scope>NUCLEOTIDE SEQUENCE</scope>
    <source>
        <strain evidence="8">DUCC20226</strain>
    </source>
</reference>
<feature type="compositionally biased region" description="Low complexity" evidence="7">
    <location>
        <begin position="36"/>
        <end position="50"/>
    </location>
</feature>
<gene>
    <name evidence="8" type="ORF">N8I77_002584</name>
</gene>
<feature type="compositionally biased region" description="Polar residues" evidence="7">
    <location>
        <begin position="134"/>
        <end position="145"/>
    </location>
</feature>
<comment type="caution">
    <text evidence="8">The sequence shown here is derived from an EMBL/GenBank/DDBJ whole genome shotgun (WGS) entry which is preliminary data.</text>
</comment>
<feature type="compositionally biased region" description="Basic and acidic residues" evidence="7">
    <location>
        <begin position="15"/>
        <end position="33"/>
    </location>
</feature>